<proteinExistence type="predicted"/>
<dbReference type="EMBL" id="OZ034818">
    <property type="protein sequence ID" value="CAL1387444.1"/>
    <property type="molecule type" value="Genomic_DNA"/>
</dbReference>
<evidence type="ECO:0000313" key="2">
    <source>
        <dbReference type="EMBL" id="CAL1387444.1"/>
    </source>
</evidence>
<feature type="region of interest" description="Disordered" evidence="1">
    <location>
        <begin position="1"/>
        <end position="65"/>
    </location>
</feature>
<feature type="region of interest" description="Disordered" evidence="1">
    <location>
        <begin position="142"/>
        <end position="161"/>
    </location>
</feature>
<sequence length="198" mass="22606">MGGVDLRGYRQMEDLNEGNAGADDVRTEDSSHEGSGQRSSPVVSMEVEEESRERPSVESDSLSKRELFKIIADQDKAIAMLRRELEGGKTVDAREYSPLVRKRDRLVDDSEVSEYRRPYYEGPNVEFTPPRRPGVWRALGELATSGREEQNPWMPRRQTRRFGIRQPLAQSVLMEPAGTTLPPLTPRYARCSPRRSRE</sequence>
<feature type="compositionally biased region" description="Basic and acidic residues" evidence="1">
    <location>
        <begin position="23"/>
        <end position="32"/>
    </location>
</feature>
<evidence type="ECO:0000313" key="3">
    <source>
        <dbReference type="Proteomes" id="UP001497516"/>
    </source>
</evidence>
<feature type="compositionally biased region" description="Basic and acidic residues" evidence="1">
    <location>
        <begin position="51"/>
        <end position="65"/>
    </location>
</feature>
<organism evidence="2 3">
    <name type="scientific">Linum trigynum</name>
    <dbReference type="NCBI Taxonomy" id="586398"/>
    <lineage>
        <taxon>Eukaryota</taxon>
        <taxon>Viridiplantae</taxon>
        <taxon>Streptophyta</taxon>
        <taxon>Embryophyta</taxon>
        <taxon>Tracheophyta</taxon>
        <taxon>Spermatophyta</taxon>
        <taxon>Magnoliopsida</taxon>
        <taxon>eudicotyledons</taxon>
        <taxon>Gunneridae</taxon>
        <taxon>Pentapetalae</taxon>
        <taxon>rosids</taxon>
        <taxon>fabids</taxon>
        <taxon>Malpighiales</taxon>
        <taxon>Linaceae</taxon>
        <taxon>Linum</taxon>
    </lineage>
</organism>
<gene>
    <name evidence="2" type="ORF">LTRI10_LOCUS28429</name>
</gene>
<accession>A0AAV2ENR1</accession>
<keyword evidence="3" id="KW-1185">Reference proteome</keyword>
<reference evidence="2 3" key="1">
    <citation type="submission" date="2024-04" db="EMBL/GenBank/DDBJ databases">
        <authorList>
            <person name="Fracassetti M."/>
        </authorList>
    </citation>
    <scope>NUCLEOTIDE SEQUENCE [LARGE SCALE GENOMIC DNA]</scope>
</reference>
<name>A0AAV2ENR1_9ROSI</name>
<feature type="region of interest" description="Disordered" evidence="1">
    <location>
        <begin position="173"/>
        <end position="198"/>
    </location>
</feature>
<dbReference type="Proteomes" id="UP001497516">
    <property type="component" value="Chromosome 5"/>
</dbReference>
<dbReference type="AlphaFoldDB" id="A0AAV2ENR1"/>
<protein>
    <submittedName>
        <fullName evidence="2">Uncharacterized protein</fullName>
    </submittedName>
</protein>
<evidence type="ECO:0000256" key="1">
    <source>
        <dbReference type="SAM" id="MobiDB-lite"/>
    </source>
</evidence>